<dbReference type="KEGG" id="lpav:PLANPX_2290"/>
<dbReference type="Pfam" id="PF10543">
    <property type="entry name" value="ORF6N"/>
    <property type="match status" value="1"/>
</dbReference>
<feature type="domain" description="KilA-N DNA-binding" evidence="1">
    <location>
        <begin position="25"/>
        <end position="71"/>
    </location>
</feature>
<name>A0A5K7X7Y5_9BACT</name>
<evidence type="ECO:0000313" key="3">
    <source>
        <dbReference type="Proteomes" id="UP000326837"/>
    </source>
</evidence>
<sequence length="71" mass="8123">MLSRMAKKLPKPLLGVPAPERIEQSIHVIRGQRVMIDSDLARLYGVSTSRLNEQVARNLERFPDDFSFLLT</sequence>
<proteinExistence type="predicted"/>
<dbReference type="EMBL" id="AP021861">
    <property type="protein sequence ID" value="BBO32678.1"/>
    <property type="molecule type" value="Genomic_DNA"/>
</dbReference>
<gene>
    <name evidence="2" type="ORF">PLANPX_2290</name>
</gene>
<protein>
    <recommendedName>
        <fullName evidence="1">KilA-N DNA-binding domain-containing protein</fullName>
    </recommendedName>
</protein>
<keyword evidence="3" id="KW-1185">Reference proteome</keyword>
<dbReference type="Proteomes" id="UP000326837">
    <property type="component" value="Chromosome"/>
</dbReference>
<dbReference type="InterPro" id="IPR018873">
    <property type="entry name" value="KilA-N_DNA-bd_domain"/>
</dbReference>
<evidence type="ECO:0000313" key="2">
    <source>
        <dbReference type="EMBL" id="BBO32678.1"/>
    </source>
</evidence>
<dbReference type="AlphaFoldDB" id="A0A5K7X7Y5"/>
<reference evidence="3" key="1">
    <citation type="submission" date="2019-10" db="EMBL/GenBank/DDBJ databases">
        <title>Lacipirellula parvula gen. nov., sp. nov., representing a lineage of planctomycetes widespread in freshwater anoxic habitats, and description of the family Lacipirellulaceae.</title>
        <authorList>
            <person name="Dedysh S.N."/>
            <person name="Kulichevskaya I.S."/>
            <person name="Beletsky A.V."/>
            <person name="Rakitin A.L."/>
            <person name="Mardanov A.V."/>
            <person name="Ivanova A.A."/>
            <person name="Saltykova V.X."/>
            <person name="Rijpstra W.I.C."/>
            <person name="Sinninghe Damste J.S."/>
            <person name="Ravin N.V."/>
        </authorList>
    </citation>
    <scope>NUCLEOTIDE SEQUENCE [LARGE SCALE GENOMIC DNA]</scope>
    <source>
        <strain evidence="3">PX69</strain>
    </source>
</reference>
<accession>A0A5K7X7Y5</accession>
<evidence type="ECO:0000259" key="1">
    <source>
        <dbReference type="Pfam" id="PF10543"/>
    </source>
</evidence>
<organism evidence="2 3">
    <name type="scientific">Lacipirellula parvula</name>
    <dbReference type="NCBI Taxonomy" id="2650471"/>
    <lineage>
        <taxon>Bacteria</taxon>
        <taxon>Pseudomonadati</taxon>
        <taxon>Planctomycetota</taxon>
        <taxon>Planctomycetia</taxon>
        <taxon>Pirellulales</taxon>
        <taxon>Lacipirellulaceae</taxon>
        <taxon>Lacipirellula</taxon>
    </lineage>
</organism>